<reference evidence="2" key="1">
    <citation type="submission" date="2024-07" db="EMBL/GenBank/DDBJ databases">
        <title>Complete genome sequence of Verrucomicrobiaceae bacterium NT6N.</title>
        <authorList>
            <person name="Huang C."/>
            <person name="Takami H."/>
            <person name="Hamasaki K."/>
        </authorList>
    </citation>
    <scope>NUCLEOTIDE SEQUENCE</scope>
    <source>
        <strain evidence="2">NT6N</strain>
    </source>
</reference>
<organism evidence="2">
    <name type="scientific">Oceaniferula spumae</name>
    <dbReference type="NCBI Taxonomy" id="2979115"/>
    <lineage>
        <taxon>Bacteria</taxon>
        <taxon>Pseudomonadati</taxon>
        <taxon>Verrucomicrobiota</taxon>
        <taxon>Verrucomicrobiia</taxon>
        <taxon>Verrucomicrobiales</taxon>
        <taxon>Verrucomicrobiaceae</taxon>
        <taxon>Oceaniferula</taxon>
    </lineage>
</organism>
<evidence type="ECO:0000313" key="2">
    <source>
        <dbReference type="EMBL" id="BDS05219.1"/>
    </source>
</evidence>
<protein>
    <submittedName>
        <fullName evidence="2">Uncharacterized protein</fullName>
    </submittedName>
</protein>
<dbReference type="EMBL" id="AP026866">
    <property type="protein sequence ID" value="BDS05219.1"/>
    <property type="molecule type" value="Genomic_DNA"/>
</dbReference>
<feature type="transmembrane region" description="Helical" evidence="1">
    <location>
        <begin position="12"/>
        <end position="34"/>
    </location>
</feature>
<keyword evidence="1" id="KW-0472">Membrane</keyword>
<feature type="transmembrane region" description="Helical" evidence="1">
    <location>
        <begin position="90"/>
        <end position="108"/>
    </location>
</feature>
<evidence type="ECO:0000256" key="1">
    <source>
        <dbReference type="SAM" id="Phobius"/>
    </source>
</evidence>
<accession>A0AAT9FGX0</accession>
<dbReference type="KEGG" id="osu:NT6N_02590"/>
<name>A0AAT9FGX0_9BACT</name>
<proteinExistence type="predicted"/>
<dbReference type="AlphaFoldDB" id="A0AAT9FGX0"/>
<sequence>MKSPKKTSGSSNMRWFLILNISIAVVLVCAAGILKKGSAGYQGQATFDRNYIAMTKAEKDNGTLKRGIVYTEAARADAYRSLMNISHGASITWILVAVAFIMNAAFIFRMSRKHELMLADAHAA</sequence>
<gene>
    <name evidence="2" type="ORF">NT6N_02590</name>
</gene>
<keyword evidence="1" id="KW-1133">Transmembrane helix</keyword>
<keyword evidence="1" id="KW-0812">Transmembrane</keyword>